<evidence type="ECO:0000256" key="2">
    <source>
        <dbReference type="ARBA" id="ARBA00022475"/>
    </source>
</evidence>
<evidence type="ECO:0000256" key="11">
    <source>
        <dbReference type="ARBA" id="ARBA00023264"/>
    </source>
</evidence>
<dbReference type="PANTHER" id="PTHR21248">
    <property type="entry name" value="CARDIOLIPIN SYNTHASE"/>
    <property type="match status" value="1"/>
</dbReference>
<organism evidence="15 16">
    <name type="scientific">Paeniglutamicibacter kerguelensis</name>
    <dbReference type="NCBI Taxonomy" id="254788"/>
    <lineage>
        <taxon>Bacteria</taxon>
        <taxon>Bacillati</taxon>
        <taxon>Actinomycetota</taxon>
        <taxon>Actinomycetes</taxon>
        <taxon>Micrococcales</taxon>
        <taxon>Micrococcaceae</taxon>
        <taxon>Paeniglutamicibacter</taxon>
    </lineage>
</organism>
<evidence type="ECO:0000256" key="12">
    <source>
        <dbReference type="NCBIfam" id="TIGR04265"/>
    </source>
</evidence>
<evidence type="ECO:0000256" key="1">
    <source>
        <dbReference type="ARBA" id="ARBA00004651"/>
    </source>
</evidence>
<protein>
    <recommendedName>
        <fullName evidence="12">Cardiolipin synthase</fullName>
        <ecNumber evidence="12">2.7.8.-</ecNumber>
    </recommendedName>
</protein>
<evidence type="ECO:0000256" key="5">
    <source>
        <dbReference type="ARBA" id="ARBA00022692"/>
    </source>
</evidence>
<keyword evidence="2" id="KW-1003">Cell membrane</keyword>
<accession>A0ABS4XCK7</accession>
<dbReference type="InterPro" id="IPR001736">
    <property type="entry name" value="PLipase_D/transphosphatidylase"/>
</dbReference>
<evidence type="ECO:0000256" key="4">
    <source>
        <dbReference type="ARBA" id="ARBA00022679"/>
    </source>
</evidence>
<comment type="caution">
    <text evidence="15">The sequence shown here is derived from an EMBL/GenBank/DDBJ whole genome shotgun (WGS) entry which is preliminary data.</text>
</comment>
<feature type="domain" description="PLD phosphodiesterase" evidence="14">
    <location>
        <begin position="415"/>
        <end position="442"/>
    </location>
</feature>
<dbReference type="CDD" id="cd09158">
    <property type="entry name" value="PLDc_EcCLS_like_2"/>
    <property type="match status" value="1"/>
</dbReference>
<dbReference type="Proteomes" id="UP001296993">
    <property type="component" value="Unassembled WGS sequence"/>
</dbReference>
<dbReference type="PROSITE" id="PS50035">
    <property type="entry name" value="PLD"/>
    <property type="match status" value="2"/>
</dbReference>
<dbReference type="NCBIfam" id="TIGR04265">
    <property type="entry name" value="bac_cardiolipin"/>
    <property type="match status" value="1"/>
</dbReference>
<feature type="transmembrane region" description="Helical" evidence="13">
    <location>
        <begin position="39"/>
        <end position="58"/>
    </location>
</feature>
<keyword evidence="11" id="KW-1208">Phospholipid metabolism</keyword>
<keyword evidence="9 13" id="KW-0472">Membrane</keyword>
<keyword evidence="5 13" id="KW-0812">Transmembrane</keyword>
<evidence type="ECO:0000313" key="15">
    <source>
        <dbReference type="EMBL" id="MBP2385419.1"/>
    </source>
</evidence>
<comment type="subcellular location">
    <subcellularLocation>
        <location evidence="1">Cell membrane</location>
        <topology evidence="1">Multi-pass membrane protein</topology>
    </subcellularLocation>
</comment>
<keyword evidence="6" id="KW-0677">Repeat</keyword>
<dbReference type="Pfam" id="PF13396">
    <property type="entry name" value="PLDc_N"/>
    <property type="match status" value="1"/>
</dbReference>
<evidence type="ECO:0000259" key="14">
    <source>
        <dbReference type="PROSITE" id="PS50035"/>
    </source>
</evidence>
<dbReference type="GO" id="GO:0016740">
    <property type="term" value="F:transferase activity"/>
    <property type="evidence" value="ECO:0007669"/>
    <property type="project" value="UniProtKB-KW"/>
</dbReference>
<keyword evidence="3" id="KW-0444">Lipid biosynthesis</keyword>
<dbReference type="InterPro" id="IPR027379">
    <property type="entry name" value="CLS_N"/>
</dbReference>
<evidence type="ECO:0000313" key="16">
    <source>
        <dbReference type="Proteomes" id="UP001296993"/>
    </source>
</evidence>
<dbReference type="InterPro" id="IPR025202">
    <property type="entry name" value="PLD-like_dom"/>
</dbReference>
<evidence type="ECO:0000256" key="3">
    <source>
        <dbReference type="ARBA" id="ARBA00022516"/>
    </source>
</evidence>
<name>A0ABS4XCK7_9MICC</name>
<dbReference type="InterPro" id="IPR022924">
    <property type="entry name" value="Cardiolipin_synthase"/>
</dbReference>
<evidence type="ECO:0000256" key="7">
    <source>
        <dbReference type="ARBA" id="ARBA00022989"/>
    </source>
</evidence>
<dbReference type="Gene3D" id="3.30.870.10">
    <property type="entry name" value="Endonuclease Chain A"/>
    <property type="match status" value="2"/>
</dbReference>
<evidence type="ECO:0000256" key="13">
    <source>
        <dbReference type="SAM" id="Phobius"/>
    </source>
</evidence>
<dbReference type="SMART" id="SM00155">
    <property type="entry name" value="PLDc"/>
    <property type="match status" value="2"/>
</dbReference>
<dbReference type="Pfam" id="PF13091">
    <property type="entry name" value="PLDc_2"/>
    <property type="match status" value="2"/>
</dbReference>
<keyword evidence="16" id="KW-1185">Reference proteome</keyword>
<feature type="domain" description="PLD phosphodiesterase" evidence="14">
    <location>
        <begin position="217"/>
        <end position="244"/>
    </location>
</feature>
<proteinExistence type="predicted"/>
<dbReference type="SUPFAM" id="SSF56024">
    <property type="entry name" value="Phospholipase D/nuclease"/>
    <property type="match status" value="2"/>
</dbReference>
<dbReference type="RefSeq" id="WP_209996240.1">
    <property type="nucleotide sequence ID" value="NZ_BAAAJY010000021.1"/>
</dbReference>
<keyword evidence="8" id="KW-0443">Lipid metabolism</keyword>
<sequence length="502" mass="56874">MFNNALWWAITLIVIDITIRVLAIIFVPRNRRPTSGMAWLLAIFLIPYVGVIFFLLIGSPKLPRKRREIQDEINAFMRAVSIEERRNQDLSGNPAWFNSLSEMNTTYGGLPLTHGSSGRLLEDYEDTIAVMTEAVDGATDYVHVQFYIFSMDATTSPFFDALERAVARGVRVNVLFDHWACRGKPFYKETKARLDSMGAKWALMLPLLPLEGKYQRPDLRNHRKILVVDGSVGYMGSLNMIDRTYNVKKNIERGLKWQELVLELRGPGVAALDAVFISDWYSETGEVLTESVRRAELVAAGDSLSRLGGSLIDHREDRGTMLTQVVPSGPGFERENNLRLFLGMIHAAQQRIVITSPYFVPDEALMYAITSAVARGVPVDLFVSEIGDQALVYHAQRSYYEELLRAGVRIYMYPAPYILHAKHFTVDDDVALIGSSNMDMRSFGLNMEVSMLVRDVGFVHQMREVEGHYRDISRLLTLDEWLKQPLRSTVLDNLARLTSALQ</sequence>
<evidence type="ECO:0000256" key="8">
    <source>
        <dbReference type="ARBA" id="ARBA00023098"/>
    </source>
</evidence>
<dbReference type="EC" id="2.7.8.-" evidence="12"/>
<evidence type="ECO:0000256" key="6">
    <source>
        <dbReference type="ARBA" id="ARBA00022737"/>
    </source>
</evidence>
<keyword evidence="7 13" id="KW-1133">Transmembrane helix</keyword>
<gene>
    <name evidence="15" type="ORF">JOF47_000930</name>
</gene>
<dbReference type="EMBL" id="JAGIOF010000001">
    <property type="protein sequence ID" value="MBP2385419.1"/>
    <property type="molecule type" value="Genomic_DNA"/>
</dbReference>
<keyword evidence="10" id="KW-0594">Phospholipid biosynthesis</keyword>
<keyword evidence="4 15" id="KW-0808">Transferase</keyword>
<dbReference type="PANTHER" id="PTHR21248:SF22">
    <property type="entry name" value="PHOSPHOLIPASE D"/>
    <property type="match status" value="1"/>
</dbReference>
<reference evidence="15 16" key="1">
    <citation type="submission" date="2021-03" db="EMBL/GenBank/DDBJ databases">
        <title>Sequencing the genomes of 1000 actinobacteria strains.</title>
        <authorList>
            <person name="Klenk H.-P."/>
        </authorList>
    </citation>
    <scope>NUCLEOTIDE SEQUENCE [LARGE SCALE GENOMIC DNA]</scope>
    <source>
        <strain evidence="15 16">DSM 15797</strain>
    </source>
</reference>
<feature type="transmembrane region" description="Helical" evidence="13">
    <location>
        <begin position="6"/>
        <end position="27"/>
    </location>
</feature>
<evidence type="ECO:0000256" key="9">
    <source>
        <dbReference type="ARBA" id="ARBA00023136"/>
    </source>
</evidence>
<evidence type="ECO:0000256" key="10">
    <source>
        <dbReference type="ARBA" id="ARBA00023209"/>
    </source>
</evidence>